<evidence type="ECO:0000256" key="1">
    <source>
        <dbReference type="SAM" id="Phobius"/>
    </source>
</evidence>
<sequence length="112" mass="12751">MDYAYWFKRTFPESHHISFDDVDSLIERISPATAVLLECIKVCCIAIVLIPAYTALFYAGVFSLHGAIRWAILLSVLYGALLFGRRCEQSIIKAYLKSELLNYVKPRSTSTR</sequence>
<dbReference type="OrthoDB" id="9916738at2"/>
<feature type="transmembrane region" description="Helical" evidence="1">
    <location>
        <begin position="35"/>
        <end position="61"/>
    </location>
</feature>
<keyword evidence="1" id="KW-0472">Membrane</keyword>
<organism evidence="2 3">
    <name type="scientific">Salinimonas iocasae</name>
    <dbReference type="NCBI Taxonomy" id="2572577"/>
    <lineage>
        <taxon>Bacteria</taxon>
        <taxon>Pseudomonadati</taxon>
        <taxon>Pseudomonadota</taxon>
        <taxon>Gammaproteobacteria</taxon>
        <taxon>Alteromonadales</taxon>
        <taxon>Alteromonadaceae</taxon>
        <taxon>Alteromonas/Salinimonas group</taxon>
        <taxon>Salinimonas</taxon>
    </lineage>
</organism>
<proteinExistence type="predicted"/>
<accession>A0A5B7YDV7</accession>
<keyword evidence="3" id="KW-1185">Reference proteome</keyword>
<dbReference type="RefSeq" id="WP_139756419.1">
    <property type="nucleotide sequence ID" value="NZ_CP039852.1"/>
</dbReference>
<dbReference type="EMBL" id="CP039852">
    <property type="protein sequence ID" value="QCZ93675.1"/>
    <property type="molecule type" value="Genomic_DNA"/>
</dbReference>
<reference evidence="2 3" key="1">
    <citation type="submission" date="2019-04" db="EMBL/GenBank/DDBJ databases">
        <title>Salinimonas iocasae sp. nov., a halophilic bacterium isolated from the outer tube casing of tubeworms in Okinawa Trough.</title>
        <authorList>
            <person name="Zhang H."/>
            <person name="Wang H."/>
            <person name="Li C."/>
        </authorList>
    </citation>
    <scope>NUCLEOTIDE SEQUENCE [LARGE SCALE GENOMIC DNA]</scope>
    <source>
        <strain evidence="2 3">KX18D6</strain>
    </source>
</reference>
<gene>
    <name evidence="2" type="ORF">FBQ74_09295</name>
</gene>
<evidence type="ECO:0000313" key="3">
    <source>
        <dbReference type="Proteomes" id="UP000304912"/>
    </source>
</evidence>
<keyword evidence="1" id="KW-0812">Transmembrane</keyword>
<dbReference type="Proteomes" id="UP000304912">
    <property type="component" value="Chromosome"/>
</dbReference>
<name>A0A5B7YDV7_9ALTE</name>
<evidence type="ECO:0000313" key="2">
    <source>
        <dbReference type="EMBL" id="QCZ93675.1"/>
    </source>
</evidence>
<dbReference type="KEGG" id="salk:FBQ74_09295"/>
<feature type="transmembrane region" description="Helical" evidence="1">
    <location>
        <begin position="67"/>
        <end position="84"/>
    </location>
</feature>
<protein>
    <submittedName>
        <fullName evidence="2">Uncharacterized protein</fullName>
    </submittedName>
</protein>
<dbReference type="AlphaFoldDB" id="A0A5B7YDV7"/>
<keyword evidence="1" id="KW-1133">Transmembrane helix</keyword>